<dbReference type="VEuPathDB" id="FungiDB:RhiirFUN_000109"/>
<organism evidence="1 2">
    <name type="scientific">Rhizophagus irregularis (strain DAOM 181602 / DAOM 197198 / MUCL 43194)</name>
    <name type="common">Arbuscular mycorrhizal fungus</name>
    <name type="synonym">Glomus intraradices</name>
    <dbReference type="NCBI Taxonomy" id="747089"/>
    <lineage>
        <taxon>Eukaryota</taxon>
        <taxon>Fungi</taxon>
        <taxon>Fungi incertae sedis</taxon>
        <taxon>Mucoromycota</taxon>
        <taxon>Glomeromycotina</taxon>
        <taxon>Glomeromycetes</taxon>
        <taxon>Glomerales</taxon>
        <taxon>Glomeraceae</taxon>
        <taxon>Rhizophagus</taxon>
    </lineage>
</organism>
<dbReference type="Proteomes" id="UP000018888">
    <property type="component" value="Unassembled WGS sequence"/>
</dbReference>
<gene>
    <name evidence="1" type="ORF">GLOIN_2v368012</name>
</gene>
<name>A0A2P4PLM0_RHIID</name>
<reference evidence="1 2" key="1">
    <citation type="journal article" date="2013" name="Proc. Natl. Acad. Sci. U.S.A.">
        <title>Genome of an arbuscular mycorrhizal fungus provides insight into the oldest plant symbiosis.</title>
        <authorList>
            <person name="Tisserant E."/>
            <person name="Malbreil M."/>
            <person name="Kuo A."/>
            <person name="Kohler A."/>
            <person name="Symeonidi A."/>
            <person name="Balestrini R."/>
            <person name="Charron P."/>
            <person name="Duensing N."/>
            <person name="Frei Dit Frey N."/>
            <person name="Gianinazzi-Pearson V."/>
            <person name="Gilbert L.B."/>
            <person name="Handa Y."/>
            <person name="Herr J.R."/>
            <person name="Hijri M."/>
            <person name="Koul R."/>
            <person name="Kawaguchi M."/>
            <person name="Krajinski F."/>
            <person name="Lammers P.J."/>
            <person name="Masclaux F.G."/>
            <person name="Murat C."/>
            <person name="Morin E."/>
            <person name="Ndikumana S."/>
            <person name="Pagni M."/>
            <person name="Petitpierre D."/>
            <person name="Requena N."/>
            <person name="Rosikiewicz P."/>
            <person name="Riley R."/>
            <person name="Saito K."/>
            <person name="San Clemente H."/>
            <person name="Shapiro H."/>
            <person name="van Tuinen D."/>
            <person name="Becard G."/>
            <person name="Bonfante P."/>
            <person name="Paszkowski U."/>
            <person name="Shachar-Hill Y.Y."/>
            <person name="Tuskan G.A."/>
            <person name="Young P.W."/>
            <person name="Sanders I.R."/>
            <person name="Henrissat B."/>
            <person name="Rensing S.A."/>
            <person name="Grigoriev I.V."/>
            <person name="Corradi N."/>
            <person name="Roux C."/>
            <person name="Martin F."/>
        </authorList>
    </citation>
    <scope>NUCLEOTIDE SEQUENCE [LARGE SCALE GENOMIC DNA]</scope>
    <source>
        <strain evidence="1 2">DAOM 197198</strain>
    </source>
</reference>
<evidence type="ECO:0000313" key="2">
    <source>
        <dbReference type="Proteomes" id="UP000018888"/>
    </source>
</evidence>
<keyword evidence="2" id="KW-1185">Reference proteome</keyword>
<comment type="caution">
    <text evidence="1">The sequence shown here is derived from an EMBL/GenBank/DDBJ whole genome shotgun (WGS) entry which is preliminary data.</text>
</comment>
<protein>
    <submittedName>
        <fullName evidence="1">Uncharacterized protein</fullName>
    </submittedName>
</protein>
<evidence type="ECO:0000313" key="1">
    <source>
        <dbReference type="EMBL" id="POG66279.1"/>
    </source>
</evidence>
<dbReference type="AlphaFoldDB" id="A0A2P4PLM0"/>
<dbReference type="EMBL" id="AUPC02000195">
    <property type="protein sequence ID" value="POG66279.1"/>
    <property type="molecule type" value="Genomic_DNA"/>
</dbReference>
<proteinExistence type="predicted"/>
<sequence length="256" mass="30737">MPFKDSEDNKDHLKYSIKNFTNRTSGKKQIDDFIQEMQLKIEDRHDIVLEWIPYNQFVKIKKINKNGFITGYSAIWKDGPLYKNWWNDKYTRNSNKKVTLNCLYSSQYMIEFLIDETKKYLTNHTNKYKDQHKIYGISQDPDKNDYILVQNNFINLINWASGNEKIDDFIQEMQLKISEISDYNDIVFEWIPYKQFDKIKQTGKNGVYSAIWRNGPLYKKTKLDSVYTQQYGGMAHYTRKISWIQIIQEIQIKKLL</sequence>
<accession>A0A2P4PLM0</accession>
<reference evidence="1 2" key="2">
    <citation type="journal article" date="2018" name="New Phytol.">
        <title>High intraspecific genome diversity in the model arbuscular mycorrhizal symbiont Rhizophagus irregularis.</title>
        <authorList>
            <person name="Chen E.C.H."/>
            <person name="Morin E."/>
            <person name="Beaudet D."/>
            <person name="Noel J."/>
            <person name="Yildirir G."/>
            <person name="Ndikumana S."/>
            <person name="Charron P."/>
            <person name="St-Onge C."/>
            <person name="Giorgi J."/>
            <person name="Kruger M."/>
            <person name="Marton T."/>
            <person name="Ropars J."/>
            <person name="Grigoriev I.V."/>
            <person name="Hainaut M."/>
            <person name="Henrissat B."/>
            <person name="Roux C."/>
            <person name="Martin F."/>
            <person name="Corradi N."/>
        </authorList>
    </citation>
    <scope>NUCLEOTIDE SEQUENCE [LARGE SCALE GENOMIC DNA]</scope>
    <source>
        <strain evidence="1 2">DAOM 197198</strain>
    </source>
</reference>